<evidence type="ECO:0000313" key="5">
    <source>
        <dbReference type="Proteomes" id="UP000225706"/>
    </source>
</evidence>
<keyword evidence="1" id="KW-0343">GTPase activation</keyword>
<dbReference type="InterPro" id="IPR000210">
    <property type="entry name" value="BTB/POZ_dom"/>
</dbReference>
<name>A0A2B4SVE4_STYPI</name>
<dbReference type="Gene3D" id="3.40.50.11210">
    <property type="entry name" value="Rap/Ran-GAP"/>
    <property type="match status" value="1"/>
</dbReference>
<dbReference type="STRING" id="50429.A0A2B4SVE4"/>
<dbReference type="Pfam" id="PF00651">
    <property type="entry name" value="BTB"/>
    <property type="match status" value="1"/>
</dbReference>
<gene>
    <name evidence="4" type="primary">Rap1gap2</name>
    <name evidence="4" type="ORF">AWC38_SpisGene2616</name>
</gene>
<protein>
    <submittedName>
        <fullName evidence="4">Rap1 GTPase-activating protein 2</fullName>
    </submittedName>
</protein>
<sequence>MAGTSVVCNSNLKTSSNASGPQAAFLSDNPSLNADGFESEPFLCHHHGTVCSACSSSATVAEKLTRCKTDDDNSPNGGLIRELKDFKARSLALKSALEDEAAVKDIQKELSGYVCICSDPKYVHLVSGYHVECIEKVCSKREAFTKYHKNRFKTYSDFGSTKASNHVTSTVAPEEFYRYFFYGVKHWNYCAKEEDIGAIIITLKPEVSKPHSKGSFRVMVRSAYYLVIGLLSPSSYQGSLSSRDDVVHLISKQADIKAPVKLITTPSVPAELLKMDSAFNKQAYKFGIVYMKEGQQTEEQLFGNETHSQGFDDFLNLLGERVRLKGFDKYRGGLDGNNDLTGKYSVFTKFGNSEIMFHVSTLLPFEEFDSQKLQRKRHIGNDIVCIIFMEATSTKFVPDCIKSNFLHSFIIVQVDLESKPDSYVVSVVSRDSVVPYGPPLYDKYIFYKGDQFREWILKKLIQGEQACHRSPSFAKLHARTRTLIMGELLKSVRNSDSQTSAVPSASHDQYMTVTQVSRDFSSVCSVARDGEDLVLFLVEEAEKKSFIGVKSVMSAKSKVFQKMFSQDLGHVYAHLPVSRTGSSVAPPALKRTTSWTRSNPLMHAGLRSGKMNLEKLRRSRSESDSSHDDGVTLESVTDLQNRKERELSRASSQMQCTAEVIVVKQFESGVFEALLEFLHVGSCNLRSSVLPGLFAAAQYYQVEELRQVCVESMKQKGISPRCSDHLLRDVASNNLTGPTLGRNVKTECVTDTHC</sequence>
<dbReference type="Proteomes" id="UP000225706">
    <property type="component" value="Unassembled WGS sequence"/>
</dbReference>
<dbReference type="InterPro" id="IPR000331">
    <property type="entry name" value="Rap/Ran_GAP_dom"/>
</dbReference>
<dbReference type="PANTHER" id="PTHR15711">
    <property type="entry name" value="RAP GTPASE-ACTIVATING PROTEIN"/>
    <property type="match status" value="1"/>
</dbReference>
<comment type="caution">
    <text evidence="4">The sequence shown here is derived from an EMBL/GenBank/DDBJ whole genome shotgun (WGS) entry which is preliminary data.</text>
</comment>
<dbReference type="AlphaFoldDB" id="A0A2B4SVE4"/>
<dbReference type="InterPro" id="IPR035974">
    <property type="entry name" value="Rap/Ran-GAP_sf"/>
</dbReference>
<evidence type="ECO:0000256" key="1">
    <source>
        <dbReference type="ARBA" id="ARBA00022468"/>
    </source>
</evidence>
<proteinExistence type="predicted"/>
<dbReference type="PROSITE" id="PS50085">
    <property type="entry name" value="RAPGAP"/>
    <property type="match status" value="1"/>
</dbReference>
<dbReference type="GO" id="GO:0005737">
    <property type="term" value="C:cytoplasm"/>
    <property type="evidence" value="ECO:0007669"/>
    <property type="project" value="TreeGrafter"/>
</dbReference>
<evidence type="ECO:0000313" key="4">
    <source>
        <dbReference type="EMBL" id="PFX32528.1"/>
    </source>
</evidence>
<accession>A0A2B4SVE4</accession>
<feature type="domain" description="Rap-GAP" evidence="3">
    <location>
        <begin position="272"/>
        <end position="488"/>
    </location>
</feature>
<dbReference type="OrthoDB" id="2499658at2759"/>
<evidence type="ECO:0000259" key="3">
    <source>
        <dbReference type="PROSITE" id="PS50085"/>
    </source>
</evidence>
<feature type="region of interest" description="Disordered" evidence="2">
    <location>
        <begin position="616"/>
        <end position="650"/>
    </location>
</feature>
<reference evidence="5" key="1">
    <citation type="journal article" date="2017" name="bioRxiv">
        <title>Comparative analysis of the genomes of Stylophora pistillata and Acropora digitifera provides evidence for extensive differences between species of corals.</title>
        <authorList>
            <person name="Voolstra C.R."/>
            <person name="Li Y."/>
            <person name="Liew Y.J."/>
            <person name="Baumgarten S."/>
            <person name="Zoccola D."/>
            <person name="Flot J.-F."/>
            <person name="Tambutte S."/>
            <person name="Allemand D."/>
            <person name="Aranda M."/>
        </authorList>
    </citation>
    <scope>NUCLEOTIDE SEQUENCE [LARGE SCALE GENOMIC DNA]</scope>
</reference>
<evidence type="ECO:0000256" key="2">
    <source>
        <dbReference type="SAM" id="MobiDB-lite"/>
    </source>
</evidence>
<dbReference type="Gene3D" id="6.10.140.210">
    <property type="match status" value="1"/>
</dbReference>
<dbReference type="Pfam" id="PF02145">
    <property type="entry name" value="Rap_GAP"/>
    <property type="match status" value="1"/>
</dbReference>
<dbReference type="GO" id="GO:0005096">
    <property type="term" value="F:GTPase activator activity"/>
    <property type="evidence" value="ECO:0007669"/>
    <property type="project" value="UniProtKB-KW"/>
</dbReference>
<dbReference type="GO" id="GO:0051056">
    <property type="term" value="P:regulation of small GTPase mediated signal transduction"/>
    <property type="evidence" value="ECO:0007669"/>
    <property type="project" value="InterPro"/>
</dbReference>
<dbReference type="SUPFAM" id="SSF54695">
    <property type="entry name" value="POZ domain"/>
    <property type="match status" value="1"/>
</dbReference>
<dbReference type="SUPFAM" id="SSF111347">
    <property type="entry name" value="Rap/Ran-GAP"/>
    <property type="match status" value="1"/>
</dbReference>
<dbReference type="InterPro" id="IPR011333">
    <property type="entry name" value="SKP1/BTB/POZ_sf"/>
</dbReference>
<keyword evidence="5" id="KW-1185">Reference proteome</keyword>
<organism evidence="4 5">
    <name type="scientific">Stylophora pistillata</name>
    <name type="common">Smooth cauliflower coral</name>
    <dbReference type="NCBI Taxonomy" id="50429"/>
    <lineage>
        <taxon>Eukaryota</taxon>
        <taxon>Metazoa</taxon>
        <taxon>Cnidaria</taxon>
        <taxon>Anthozoa</taxon>
        <taxon>Hexacorallia</taxon>
        <taxon>Scleractinia</taxon>
        <taxon>Astrocoeniina</taxon>
        <taxon>Pocilloporidae</taxon>
        <taxon>Stylophora</taxon>
    </lineage>
</organism>
<dbReference type="InterPro" id="IPR050989">
    <property type="entry name" value="Rap1_Ran_GAP"/>
</dbReference>
<feature type="compositionally biased region" description="Basic and acidic residues" evidence="2">
    <location>
        <begin position="616"/>
        <end position="630"/>
    </location>
</feature>
<dbReference type="SMART" id="SM00225">
    <property type="entry name" value="BTB"/>
    <property type="match status" value="1"/>
</dbReference>
<dbReference type="Gene3D" id="3.30.710.10">
    <property type="entry name" value="Potassium Channel Kv1.1, Chain A"/>
    <property type="match status" value="1"/>
</dbReference>
<dbReference type="EMBL" id="LSMT01000022">
    <property type="protein sequence ID" value="PFX32528.1"/>
    <property type="molecule type" value="Genomic_DNA"/>
</dbReference>
<dbReference type="PANTHER" id="PTHR15711:SF25">
    <property type="entry name" value="RADISH, ISOFORM I"/>
    <property type="match status" value="1"/>
</dbReference>